<dbReference type="InterPro" id="IPR013099">
    <property type="entry name" value="K_chnl_dom"/>
</dbReference>
<dbReference type="Gene3D" id="1.10.287.70">
    <property type="match status" value="1"/>
</dbReference>
<proteinExistence type="predicted"/>
<dbReference type="Proteomes" id="UP000245535">
    <property type="component" value="Unassembled WGS sequence"/>
</dbReference>
<dbReference type="Pfam" id="PF07885">
    <property type="entry name" value="Ion_trans_2"/>
    <property type="match status" value="1"/>
</dbReference>
<dbReference type="SUPFAM" id="SSF81324">
    <property type="entry name" value="Voltage-gated potassium channels"/>
    <property type="match status" value="1"/>
</dbReference>
<protein>
    <submittedName>
        <fullName evidence="3">Ion channel</fullName>
    </submittedName>
</protein>
<feature type="domain" description="Potassium channel" evidence="2">
    <location>
        <begin position="134"/>
        <end position="209"/>
    </location>
</feature>
<evidence type="ECO:0000259" key="2">
    <source>
        <dbReference type="Pfam" id="PF07885"/>
    </source>
</evidence>
<gene>
    <name evidence="3" type="ORF">BC781_102470</name>
</gene>
<evidence type="ECO:0000313" key="3">
    <source>
        <dbReference type="EMBL" id="PWJ42924.1"/>
    </source>
</evidence>
<dbReference type="RefSeq" id="WP_109617043.1">
    <property type="nucleotide sequence ID" value="NZ_QGDO01000002.1"/>
</dbReference>
<dbReference type="EMBL" id="QGDO01000002">
    <property type="protein sequence ID" value="PWJ42924.1"/>
    <property type="molecule type" value="Genomic_DNA"/>
</dbReference>
<feature type="transmembrane region" description="Helical" evidence="1">
    <location>
        <begin position="68"/>
        <end position="86"/>
    </location>
</feature>
<evidence type="ECO:0000313" key="4">
    <source>
        <dbReference type="Proteomes" id="UP000245535"/>
    </source>
</evidence>
<sequence length="229" mass="26992">MNYSSLRKIVWIYQWRYSIYLFSFLWMLFGDLLTPNDYDSFADALYLFQNITISAILFIKRSKFERTLVVVLILLAFVSRFEELFIAHRMSFVFPLTYLFYFFLVSNRIYMDILRLRMVDIDLISAVFCGFILMGVLGAIIFMSIDNAATAFDGIDNQFFPDFLYFSFITLLTIGYGDISPATDVSRRLVVLFGLIGNFYTVFVTAIVIGKYQSQSSLRRRRKRRRKRK</sequence>
<feature type="transmembrane region" description="Helical" evidence="1">
    <location>
        <begin position="189"/>
        <end position="209"/>
    </location>
</feature>
<feature type="transmembrane region" description="Helical" evidence="1">
    <location>
        <begin position="41"/>
        <end position="59"/>
    </location>
</feature>
<feature type="transmembrane region" description="Helical" evidence="1">
    <location>
        <begin position="92"/>
        <end position="111"/>
    </location>
</feature>
<accession>A0A315ZDU4</accession>
<keyword evidence="1" id="KW-0472">Membrane</keyword>
<reference evidence="3 4" key="1">
    <citation type="submission" date="2018-03" db="EMBL/GenBank/DDBJ databases">
        <title>Genomic Encyclopedia of Archaeal and Bacterial Type Strains, Phase II (KMG-II): from individual species to whole genera.</title>
        <authorList>
            <person name="Goeker M."/>
        </authorList>
    </citation>
    <scope>NUCLEOTIDE SEQUENCE [LARGE SCALE GENOMIC DNA]</scope>
    <source>
        <strain evidence="3 4">DSM 28229</strain>
    </source>
</reference>
<feature type="transmembrane region" description="Helical" evidence="1">
    <location>
        <begin position="123"/>
        <end position="143"/>
    </location>
</feature>
<feature type="transmembrane region" description="Helical" evidence="1">
    <location>
        <begin position="12"/>
        <end position="29"/>
    </location>
</feature>
<comment type="caution">
    <text evidence="3">The sequence shown here is derived from an EMBL/GenBank/DDBJ whole genome shotgun (WGS) entry which is preliminary data.</text>
</comment>
<dbReference type="AlphaFoldDB" id="A0A315ZDU4"/>
<keyword evidence="1" id="KW-1133">Transmembrane helix</keyword>
<organism evidence="3 4">
    <name type="scientific">Sediminitomix flava</name>
    <dbReference type="NCBI Taxonomy" id="379075"/>
    <lineage>
        <taxon>Bacteria</taxon>
        <taxon>Pseudomonadati</taxon>
        <taxon>Bacteroidota</taxon>
        <taxon>Cytophagia</taxon>
        <taxon>Cytophagales</taxon>
        <taxon>Flammeovirgaceae</taxon>
        <taxon>Sediminitomix</taxon>
    </lineage>
</organism>
<dbReference type="OrthoDB" id="9799090at2"/>
<name>A0A315ZDU4_SEDFL</name>
<evidence type="ECO:0000256" key="1">
    <source>
        <dbReference type="SAM" id="Phobius"/>
    </source>
</evidence>
<keyword evidence="1" id="KW-0812">Transmembrane</keyword>
<keyword evidence="4" id="KW-1185">Reference proteome</keyword>